<dbReference type="SUPFAM" id="SSF56112">
    <property type="entry name" value="Protein kinase-like (PK-like)"/>
    <property type="match status" value="1"/>
</dbReference>
<dbReference type="Gene3D" id="1.10.510.10">
    <property type="entry name" value="Transferase(Phosphotransferase) domain 1"/>
    <property type="match status" value="1"/>
</dbReference>
<keyword evidence="17" id="KW-1185">Reference proteome</keyword>
<dbReference type="EMBL" id="CACRXK020005127">
    <property type="protein sequence ID" value="CAB4005213.1"/>
    <property type="molecule type" value="Genomic_DNA"/>
</dbReference>
<dbReference type="InterPro" id="IPR020635">
    <property type="entry name" value="Tyr_kinase_cat_dom"/>
</dbReference>
<dbReference type="SUPFAM" id="SSF49265">
    <property type="entry name" value="Fibronectin type III"/>
    <property type="match status" value="1"/>
</dbReference>
<dbReference type="InterPro" id="IPR001245">
    <property type="entry name" value="Ser-Thr/Tyr_kinase_cat_dom"/>
</dbReference>
<dbReference type="FunFam" id="3.30.200.20:FF:000802">
    <property type="entry name" value="Ephrin receptor 1"/>
    <property type="match status" value="1"/>
</dbReference>
<dbReference type="Pfam" id="PF07714">
    <property type="entry name" value="PK_Tyr_Ser-Thr"/>
    <property type="match status" value="1"/>
</dbReference>
<dbReference type="GO" id="GO:0004714">
    <property type="term" value="F:transmembrane receptor protein tyrosine kinase activity"/>
    <property type="evidence" value="ECO:0007669"/>
    <property type="project" value="UniProtKB-EC"/>
</dbReference>
<evidence type="ECO:0000256" key="13">
    <source>
        <dbReference type="ARBA" id="ARBA00023137"/>
    </source>
</evidence>
<keyword evidence="5" id="KW-0808">Transferase</keyword>
<name>A0A6S7HNJ3_PARCT</name>
<evidence type="ECO:0000256" key="4">
    <source>
        <dbReference type="ARBA" id="ARBA00022553"/>
    </source>
</evidence>
<dbReference type="PANTHER" id="PTHR46877:SF14">
    <property type="entry name" value="RECEPTOR PROTEIN-TYROSINE KINASE"/>
    <property type="match status" value="1"/>
</dbReference>
<dbReference type="Proteomes" id="UP001152795">
    <property type="component" value="Unassembled WGS sequence"/>
</dbReference>
<comment type="caution">
    <text evidence="16">The sequence shown here is derived from an EMBL/GenBank/DDBJ whole genome shotgun (WGS) entry which is preliminary data.</text>
</comment>
<dbReference type="Gene3D" id="3.30.200.20">
    <property type="entry name" value="Phosphorylase Kinase, domain 1"/>
    <property type="match status" value="1"/>
</dbReference>
<evidence type="ECO:0000256" key="11">
    <source>
        <dbReference type="ARBA" id="ARBA00022989"/>
    </source>
</evidence>
<dbReference type="SMART" id="SM00219">
    <property type="entry name" value="TyrKc"/>
    <property type="match status" value="1"/>
</dbReference>
<dbReference type="GO" id="GO:0005886">
    <property type="term" value="C:plasma membrane"/>
    <property type="evidence" value="ECO:0007669"/>
    <property type="project" value="UniProtKB-SubCell"/>
</dbReference>
<keyword evidence="9" id="KW-0418">Kinase</keyword>
<comment type="subcellular location">
    <subcellularLocation>
        <location evidence="1">Cell membrane</location>
        <topology evidence="1">Single-pass type I membrane protein</topology>
    </subcellularLocation>
</comment>
<evidence type="ECO:0000256" key="10">
    <source>
        <dbReference type="ARBA" id="ARBA00022840"/>
    </source>
</evidence>
<dbReference type="SMART" id="SM00060">
    <property type="entry name" value="FN3"/>
    <property type="match status" value="1"/>
</dbReference>
<dbReference type="InterPro" id="IPR036116">
    <property type="entry name" value="FN3_sf"/>
</dbReference>
<accession>A0A6S7HNJ3</accession>
<dbReference type="InterPro" id="IPR001660">
    <property type="entry name" value="SAM"/>
</dbReference>
<reference evidence="16" key="1">
    <citation type="submission" date="2020-04" db="EMBL/GenBank/DDBJ databases">
        <authorList>
            <person name="Alioto T."/>
            <person name="Alioto T."/>
            <person name="Gomez Garrido J."/>
        </authorList>
    </citation>
    <scope>NUCLEOTIDE SEQUENCE</scope>
    <source>
        <strain evidence="16">A484AB</strain>
    </source>
</reference>
<keyword evidence="3" id="KW-1003">Cell membrane</keyword>
<dbReference type="SUPFAM" id="SSF47769">
    <property type="entry name" value="SAM/Pointed domain"/>
    <property type="match status" value="1"/>
</dbReference>
<sequence>MNIPNTSYLDIEASCTNNPFRLEIYGTSDSSSKNFESIQNVTFEKRSLNTATIKKSYPHLRILARATSQTTFYIHSIKMYHYFCEKTRIHNTVLSKVDSSTTNISVIVQCGDNAVASDGNSTNITANCTPKGNWTFGDRKCVCVKGFQSNNQECSRCSNDYYKNIVGDKACQKCPDGKTNNTMHTKCKCKDDHYIGHNESSRPCYVVPSKVVDLRFGQSTNTSVKITWRKPKDDSFNRSLTYTVKWYRCINKSKCDAIDIRGNITNLNMTYVDVPSLTLYKTYKFKVFSISSILQNVPDNKWKFAESKYTLKAVVNKVTTVPTTTDNNTMKDGTSNKGKDNIFIYIGAGVAFLVIVLLIVVLIITRWRRGKSKNNGKDNLGFERVPLPDIGQKTYIDPSNFHDPEAALKDFANEIPYKTLALERVIGGGEFGDVYKGKLKTEGGGVIDVAAKTLKHDSDERSRKDFFMEASAMGQFDDPNVIHLEGVVTKTVPHMIVTEYMSNGSLDNYLKQNDSNLTHLQLVGMARGVASGMKYLAAMNFIHRDLAARNILVNDALLCKVSDFGLSRELENERGGEYCTTGGKIPVRWTAPESIKYRKFSTASDVWSYGILLWEIMSFAERPYWDWDNFKVLERVDEGYRLPAPKNCPKAVHELMLLCWNTKDQRPDFPDIVKMLDDWIRSPETIRYEKISTIRPVSGAGISDPALQIKEWLNDIKMSSYIPHFTQAGFNQLSDLAGLLDSDLQGIGISLIGHRNKMLRTIRSLSITDQSKKTPWKRAPSLVV</sequence>
<evidence type="ECO:0000256" key="3">
    <source>
        <dbReference type="ARBA" id="ARBA00022475"/>
    </source>
</evidence>
<evidence type="ECO:0000313" key="16">
    <source>
        <dbReference type="EMBL" id="CAB4005213.1"/>
    </source>
</evidence>
<keyword evidence="12" id="KW-0472">Membrane</keyword>
<dbReference type="Gene3D" id="1.10.150.50">
    <property type="entry name" value="Transcription Factor, Ets-1"/>
    <property type="match status" value="1"/>
</dbReference>
<keyword evidence="15" id="KW-0325">Glycoprotein</keyword>
<keyword evidence="4" id="KW-0597">Phosphoprotein</keyword>
<evidence type="ECO:0000256" key="9">
    <source>
        <dbReference type="ARBA" id="ARBA00022777"/>
    </source>
</evidence>
<dbReference type="InterPro" id="IPR017441">
    <property type="entry name" value="Protein_kinase_ATP_BS"/>
</dbReference>
<dbReference type="PROSITE" id="PS50853">
    <property type="entry name" value="FN3"/>
    <property type="match status" value="1"/>
</dbReference>
<dbReference type="PROSITE" id="PS00109">
    <property type="entry name" value="PROTEIN_KINASE_TYR"/>
    <property type="match status" value="1"/>
</dbReference>
<dbReference type="InterPro" id="IPR050449">
    <property type="entry name" value="Ephrin_rcpt_TKs"/>
</dbReference>
<dbReference type="InterPro" id="IPR027936">
    <property type="entry name" value="Eph_TM"/>
</dbReference>
<evidence type="ECO:0000256" key="1">
    <source>
        <dbReference type="ARBA" id="ARBA00004251"/>
    </source>
</evidence>
<keyword evidence="7" id="KW-0732">Signal</keyword>
<keyword evidence="11" id="KW-1133">Transmembrane helix</keyword>
<dbReference type="Pfam" id="PF14575">
    <property type="entry name" value="EphA2_TM"/>
    <property type="match status" value="1"/>
</dbReference>
<dbReference type="InterPro" id="IPR008266">
    <property type="entry name" value="Tyr_kinase_AS"/>
</dbReference>
<keyword evidence="10" id="KW-0067">ATP-binding</keyword>
<dbReference type="OrthoDB" id="4062651at2759"/>
<dbReference type="InterPro" id="IPR003961">
    <property type="entry name" value="FN3_dom"/>
</dbReference>
<dbReference type="AlphaFoldDB" id="A0A6S7HNJ3"/>
<dbReference type="InterPro" id="IPR009030">
    <property type="entry name" value="Growth_fac_rcpt_cys_sf"/>
</dbReference>
<evidence type="ECO:0000256" key="15">
    <source>
        <dbReference type="ARBA" id="ARBA00023180"/>
    </source>
</evidence>
<keyword evidence="14 16" id="KW-0675">Receptor</keyword>
<dbReference type="InterPro" id="IPR013783">
    <property type="entry name" value="Ig-like_fold"/>
</dbReference>
<dbReference type="FunFam" id="1.10.510.10:FF:000268">
    <property type="entry name" value="Receptor protein-tyrosine kinase"/>
    <property type="match status" value="1"/>
</dbReference>
<dbReference type="Gene3D" id="2.60.40.10">
    <property type="entry name" value="Immunoglobulins"/>
    <property type="match status" value="1"/>
</dbReference>
<dbReference type="Gene3D" id="2.10.50.10">
    <property type="entry name" value="Tumor Necrosis Factor Receptor, subunit A, domain 2"/>
    <property type="match status" value="1"/>
</dbReference>
<dbReference type="SMART" id="SM01411">
    <property type="entry name" value="Ephrin_rec_like"/>
    <property type="match status" value="1"/>
</dbReference>
<dbReference type="CDD" id="cd00063">
    <property type="entry name" value="FN3"/>
    <property type="match status" value="1"/>
</dbReference>
<organism evidence="16 17">
    <name type="scientific">Paramuricea clavata</name>
    <name type="common">Red gorgonian</name>
    <name type="synonym">Violescent sea-whip</name>
    <dbReference type="NCBI Taxonomy" id="317549"/>
    <lineage>
        <taxon>Eukaryota</taxon>
        <taxon>Metazoa</taxon>
        <taxon>Cnidaria</taxon>
        <taxon>Anthozoa</taxon>
        <taxon>Octocorallia</taxon>
        <taxon>Malacalcyonacea</taxon>
        <taxon>Plexauridae</taxon>
        <taxon>Paramuricea</taxon>
    </lineage>
</organism>
<protein>
    <recommendedName>
        <fullName evidence="2">receptor protein-tyrosine kinase</fullName>
        <ecNumber evidence="2">2.7.10.1</ecNumber>
    </recommendedName>
</protein>
<dbReference type="PANTHER" id="PTHR46877">
    <property type="entry name" value="EPH RECEPTOR A5"/>
    <property type="match status" value="1"/>
</dbReference>
<dbReference type="SMART" id="SM00454">
    <property type="entry name" value="SAM"/>
    <property type="match status" value="1"/>
</dbReference>
<evidence type="ECO:0000256" key="2">
    <source>
        <dbReference type="ARBA" id="ARBA00011902"/>
    </source>
</evidence>
<keyword evidence="8" id="KW-0547">Nucleotide-binding</keyword>
<dbReference type="InterPro" id="IPR013761">
    <property type="entry name" value="SAM/pointed_sf"/>
</dbReference>
<dbReference type="Pfam" id="PF00536">
    <property type="entry name" value="SAM_1"/>
    <property type="match status" value="1"/>
</dbReference>
<evidence type="ECO:0000256" key="14">
    <source>
        <dbReference type="ARBA" id="ARBA00023170"/>
    </source>
</evidence>
<dbReference type="PROSITE" id="PS00107">
    <property type="entry name" value="PROTEIN_KINASE_ATP"/>
    <property type="match status" value="1"/>
</dbReference>
<evidence type="ECO:0000256" key="6">
    <source>
        <dbReference type="ARBA" id="ARBA00022692"/>
    </source>
</evidence>
<proteinExistence type="predicted"/>
<gene>
    <name evidence="16" type="ORF">PACLA_8A085163</name>
</gene>
<dbReference type="EC" id="2.7.10.1" evidence="2"/>
<dbReference type="PRINTS" id="PR00109">
    <property type="entry name" value="TYRKINASE"/>
</dbReference>
<evidence type="ECO:0000256" key="7">
    <source>
        <dbReference type="ARBA" id="ARBA00022729"/>
    </source>
</evidence>
<dbReference type="GO" id="GO:0005524">
    <property type="term" value="F:ATP binding"/>
    <property type="evidence" value="ECO:0007669"/>
    <property type="project" value="UniProtKB-UniRule"/>
</dbReference>
<keyword evidence="6" id="KW-0812">Transmembrane</keyword>
<dbReference type="GO" id="GO:0048013">
    <property type="term" value="P:ephrin receptor signaling pathway"/>
    <property type="evidence" value="ECO:0007669"/>
    <property type="project" value="UniProtKB-ARBA"/>
</dbReference>
<dbReference type="InterPro" id="IPR011009">
    <property type="entry name" value="Kinase-like_dom_sf"/>
</dbReference>
<dbReference type="PROSITE" id="PS50011">
    <property type="entry name" value="PROTEIN_KINASE_DOM"/>
    <property type="match status" value="1"/>
</dbReference>
<evidence type="ECO:0000256" key="5">
    <source>
        <dbReference type="ARBA" id="ARBA00022679"/>
    </source>
</evidence>
<keyword evidence="13" id="KW-0829">Tyrosine-protein kinase</keyword>
<evidence type="ECO:0000256" key="12">
    <source>
        <dbReference type="ARBA" id="ARBA00023136"/>
    </source>
</evidence>
<evidence type="ECO:0000313" key="17">
    <source>
        <dbReference type="Proteomes" id="UP001152795"/>
    </source>
</evidence>
<dbReference type="SUPFAM" id="SSF57184">
    <property type="entry name" value="Growth factor receptor domain"/>
    <property type="match status" value="1"/>
</dbReference>
<dbReference type="PROSITE" id="PS50105">
    <property type="entry name" value="SAM_DOMAIN"/>
    <property type="match status" value="1"/>
</dbReference>
<evidence type="ECO:0000256" key="8">
    <source>
        <dbReference type="ARBA" id="ARBA00022741"/>
    </source>
</evidence>
<dbReference type="InterPro" id="IPR000719">
    <property type="entry name" value="Prot_kinase_dom"/>
</dbReference>